<evidence type="ECO:0000313" key="9">
    <source>
        <dbReference type="Ensembl" id="ENSGACP00000022472.1"/>
    </source>
</evidence>
<comment type="subcellular location">
    <subcellularLocation>
        <location evidence="5">Nucleus</location>
    </subcellularLocation>
</comment>
<dbReference type="PANTHER" id="PTHR12081">
    <property type="entry name" value="TRANSCRIPTION FACTOR E2F"/>
    <property type="match status" value="1"/>
</dbReference>
<organism evidence="9">
    <name type="scientific">Gasterosteus aculeatus</name>
    <name type="common">Three-spined stickleback</name>
    <dbReference type="NCBI Taxonomy" id="69293"/>
    <lineage>
        <taxon>Eukaryota</taxon>
        <taxon>Metazoa</taxon>
        <taxon>Chordata</taxon>
        <taxon>Craniata</taxon>
        <taxon>Vertebrata</taxon>
        <taxon>Euteleostomi</taxon>
        <taxon>Actinopterygii</taxon>
        <taxon>Neopterygii</taxon>
        <taxon>Teleostei</taxon>
        <taxon>Neoteleostei</taxon>
        <taxon>Acanthomorphata</taxon>
        <taxon>Eupercaria</taxon>
        <taxon>Perciformes</taxon>
        <taxon>Cottioidei</taxon>
        <taxon>Gasterosteales</taxon>
        <taxon>Gasterosteidae</taxon>
        <taxon>Gasterosteus</taxon>
    </lineage>
</organism>
<comment type="similarity">
    <text evidence="1 5">Belongs to the E2F/DP family.</text>
</comment>
<reference evidence="9" key="1">
    <citation type="submission" date="2006-01" db="EMBL/GenBank/DDBJ databases">
        <authorList>
            <person name="Lindblad-Toh K."/>
            <person name="Mauceli E."/>
            <person name="Grabherr M."/>
            <person name="Chang J.L."/>
            <person name="Lander E.S."/>
        </authorList>
    </citation>
    <scope>NUCLEOTIDE SEQUENCE [LARGE SCALE GENOMIC DNA]</scope>
</reference>
<dbReference type="eggNOG" id="KOG2577">
    <property type="taxonomic scope" value="Eukaryota"/>
</dbReference>
<dbReference type="Pfam" id="PF02319">
    <property type="entry name" value="WHD_E2F_TDP"/>
    <property type="match status" value="1"/>
</dbReference>
<protein>
    <submittedName>
        <fullName evidence="9">E2F transcription factor 5</fullName>
    </submittedName>
</protein>
<evidence type="ECO:0000256" key="4">
    <source>
        <dbReference type="ARBA" id="ARBA00023163"/>
    </source>
</evidence>
<feature type="domain" description="E2F/DP family winged-helix DNA-binding" evidence="8">
    <location>
        <begin position="16"/>
        <end position="82"/>
    </location>
</feature>
<dbReference type="Ensembl" id="ENSGACT00000022514.1">
    <property type="protein sequence ID" value="ENSGACP00000022472.1"/>
    <property type="gene ID" value="ENSGACG00000017016.1"/>
</dbReference>
<dbReference type="InterPro" id="IPR036390">
    <property type="entry name" value="WH_DNA-bd_sf"/>
</dbReference>
<dbReference type="OMA" id="PDIHMEC"/>
<accession>G3PXY3</accession>
<evidence type="ECO:0000256" key="1">
    <source>
        <dbReference type="ARBA" id="ARBA00010940"/>
    </source>
</evidence>
<keyword evidence="6" id="KW-0175">Coiled coil</keyword>
<evidence type="ECO:0000256" key="6">
    <source>
        <dbReference type="SAM" id="Coils"/>
    </source>
</evidence>
<dbReference type="Gene3D" id="6.10.250.540">
    <property type="match status" value="1"/>
</dbReference>
<dbReference type="SUPFAM" id="SSF46785">
    <property type="entry name" value="Winged helix' DNA-binding domain"/>
    <property type="match status" value="1"/>
</dbReference>
<dbReference type="InParanoid" id="G3PXY3"/>
<evidence type="ECO:0000256" key="3">
    <source>
        <dbReference type="ARBA" id="ARBA00023125"/>
    </source>
</evidence>
<keyword evidence="4 5" id="KW-0804">Transcription</keyword>
<feature type="region of interest" description="Disordered" evidence="7">
    <location>
        <begin position="249"/>
        <end position="272"/>
    </location>
</feature>
<dbReference type="InterPro" id="IPR036388">
    <property type="entry name" value="WH-like_DNA-bd_sf"/>
</dbReference>
<dbReference type="FunFam" id="1.10.10.10:FF:000008">
    <property type="entry name" value="E2F transcription factor 1"/>
    <property type="match status" value="1"/>
</dbReference>
<name>G3PXY3_GASAC</name>
<evidence type="ECO:0000256" key="2">
    <source>
        <dbReference type="ARBA" id="ARBA00023015"/>
    </source>
</evidence>
<dbReference type="STRING" id="69293.ENSGACP00000022472"/>
<sequence>KMELKATETVRATPSRHKKSLGLLTVKFVSLLQDTKDGALDLKAAADILAVKQKRRIYDITNVLEGVGLIEKKNKNVIQWRGENSGSQNKEVLEQVNLLKAQISELEAQEKALDNQKAWLEENIIHFNLDPSLSTYKFVTHEDICSAFSGETLLAVVAPAGTQLEVPLPETGRGGPNKYQVNLRSTSAPIQVMLINRESDSTIPVVFSVPPTDVICPMPTPPSTPASLQRFPFSTSGYSASSTTSSSFCSQGSDHQAALSEHSEALTLPSSPPDVQMGCHSQAAGVLAQQQMELTGPEFQSLLDVSSLLKLSAAEDHMKDDREEAVDLIDELMSTDGKLYIQVLLPPEAEIDYSFNLDDNEGVCDLFEVQILNY</sequence>
<dbReference type="PANTHER" id="PTHR12081:SF35">
    <property type="entry name" value="TRANSCRIPTION FACTOR E2F5"/>
    <property type="match status" value="1"/>
</dbReference>
<dbReference type="GO" id="GO:0000981">
    <property type="term" value="F:DNA-binding transcription factor activity, RNA polymerase II-specific"/>
    <property type="evidence" value="ECO:0007669"/>
    <property type="project" value="TreeGrafter"/>
</dbReference>
<dbReference type="InterPro" id="IPR003316">
    <property type="entry name" value="E2F_WHTH_DNA-bd_dom"/>
</dbReference>
<keyword evidence="5" id="KW-0539">Nucleus</keyword>
<dbReference type="Pfam" id="PF16421">
    <property type="entry name" value="E2F_CC-MB"/>
    <property type="match status" value="1"/>
</dbReference>
<feature type="coiled-coil region" evidence="6">
    <location>
        <begin position="89"/>
        <end position="123"/>
    </location>
</feature>
<dbReference type="GO" id="GO:0046983">
    <property type="term" value="F:protein dimerization activity"/>
    <property type="evidence" value="ECO:0007669"/>
    <property type="project" value="InterPro"/>
</dbReference>
<keyword evidence="3 5" id="KW-0238">DNA-binding</keyword>
<reference evidence="9" key="2">
    <citation type="submission" date="2024-04" db="UniProtKB">
        <authorList>
            <consortium name="Ensembl"/>
        </authorList>
    </citation>
    <scope>IDENTIFICATION</scope>
</reference>
<dbReference type="GO" id="GO:0000978">
    <property type="term" value="F:RNA polymerase II cis-regulatory region sequence-specific DNA binding"/>
    <property type="evidence" value="ECO:0007669"/>
    <property type="project" value="InterPro"/>
</dbReference>
<dbReference type="SUPFAM" id="SSF144074">
    <property type="entry name" value="E2F-DP heterodimerization region"/>
    <property type="match status" value="1"/>
</dbReference>
<dbReference type="FunCoup" id="G3PXY3">
    <property type="interactions" value="795"/>
</dbReference>
<dbReference type="Bgee" id="ENSGACG00000017016">
    <property type="expression patterns" value="Expressed in testis"/>
</dbReference>
<dbReference type="AlphaFoldDB" id="G3PXY3"/>
<dbReference type="GO" id="GO:0090575">
    <property type="term" value="C:RNA polymerase II transcription regulator complex"/>
    <property type="evidence" value="ECO:0007669"/>
    <property type="project" value="TreeGrafter"/>
</dbReference>
<dbReference type="InterPro" id="IPR037241">
    <property type="entry name" value="E2F-DP_heterodim"/>
</dbReference>
<dbReference type="SMART" id="SM01372">
    <property type="entry name" value="E2F_TDP"/>
    <property type="match status" value="1"/>
</dbReference>
<keyword evidence="2 5" id="KW-0805">Transcription regulation</keyword>
<proteinExistence type="inferred from homology"/>
<evidence type="ECO:0000256" key="7">
    <source>
        <dbReference type="SAM" id="MobiDB-lite"/>
    </source>
</evidence>
<dbReference type="InterPro" id="IPR015633">
    <property type="entry name" value="E2F"/>
</dbReference>
<dbReference type="Gene3D" id="1.10.10.10">
    <property type="entry name" value="Winged helix-like DNA-binding domain superfamily/Winged helix DNA-binding domain"/>
    <property type="match status" value="1"/>
</dbReference>
<evidence type="ECO:0000259" key="8">
    <source>
        <dbReference type="SMART" id="SM01372"/>
    </source>
</evidence>
<dbReference type="CDD" id="cd14660">
    <property type="entry name" value="E2F_DD"/>
    <property type="match status" value="1"/>
</dbReference>
<dbReference type="InterPro" id="IPR032198">
    <property type="entry name" value="E2F_CC-MB"/>
</dbReference>
<evidence type="ECO:0000256" key="5">
    <source>
        <dbReference type="RuleBase" id="RU003796"/>
    </source>
</evidence>